<dbReference type="PANTHER" id="PTHR46889:SF4">
    <property type="entry name" value="TRANSPOSASE INSO FOR INSERTION SEQUENCE ELEMENT IS911B-RELATED"/>
    <property type="match status" value="1"/>
</dbReference>
<dbReference type="Gene3D" id="3.30.420.10">
    <property type="entry name" value="Ribonuclease H-like superfamily/Ribonuclease H"/>
    <property type="match status" value="1"/>
</dbReference>
<dbReference type="NCBIfam" id="NF033516">
    <property type="entry name" value="transpos_IS3"/>
    <property type="match status" value="1"/>
</dbReference>
<proteinExistence type="predicted"/>
<dbReference type="GO" id="GO:0003676">
    <property type="term" value="F:nucleic acid binding"/>
    <property type="evidence" value="ECO:0007669"/>
    <property type="project" value="InterPro"/>
</dbReference>
<accession>A0A6S6WUQ7</accession>
<gene>
    <name evidence="3" type="ORF">PSI9734_01375</name>
</gene>
<dbReference type="Pfam" id="PF00665">
    <property type="entry name" value="rve"/>
    <property type="match status" value="1"/>
</dbReference>
<feature type="compositionally biased region" description="Basic and acidic residues" evidence="1">
    <location>
        <begin position="344"/>
        <end position="354"/>
    </location>
</feature>
<dbReference type="SUPFAM" id="SSF53098">
    <property type="entry name" value="Ribonuclease H-like"/>
    <property type="match status" value="1"/>
</dbReference>
<dbReference type="EMBL" id="CADCXY010000002">
    <property type="protein sequence ID" value="CAB0150936.1"/>
    <property type="molecule type" value="Genomic_DNA"/>
</dbReference>
<keyword evidence="4" id="KW-1185">Reference proteome</keyword>
<dbReference type="GO" id="GO:0015074">
    <property type="term" value="P:DNA integration"/>
    <property type="evidence" value="ECO:0007669"/>
    <property type="project" value="InterPro"/>
</dbReference>
<sequence length="354" mass="40846">MTSVSQRIQYVSWIREGNQAGARLRLACDEVGISLRTYKRWYRGGKVTADKRPEAIRPEPLNKLSEHEQQVILDVCNESRFASLPPTQIVPALLDDGVYYGSESTYYRLLKQHGQLHHRGRSMAPRVAKAPQTYVAIAPRQVFCWDITYLPSNVRGQFFYLYMLEDLFSRKIVGWEVYAEESGELAAELLQRTLLREHCAHSGLVLHSDNGAPMKAQTMREKAYELGVTTSYNRPRLSNDNPFAESLFRTCKYRPEWPSAGFKSLDEARQWVLKFTRWYNYEHKHSKLRFVTPEQRHTGQDKAILARRKAVMEAAKAQNSVRWGKRQVRNCMPVGPTTLNPAKEPVKQEQKQAA</sequence>
<dbReference type="InterPro" id="IPR048020">
    <property type="entry name" value="Transpos_IS3"/>
</dbReference>
<dbReference type="PANTHER" id="PTHR46889">
    <property type="entry name" value="TRANSPOSASE INSF FOR INSERTION SEQUENCE IS3B-RELATED"/>
    <property type="match status" value="1"/>
</dbReference>
<organism evidence="3 4">
    <name type="scientific">Pseudidiomarina piscicola</name>
    <dbReference type="NCBI Taxonomy" id="2614830"/>
    <lineage>
        <taxon>Bacteria</taxon>
        <taxon>Pseudomonadati</taxon>
        <taxon>Pseudomonadota</taxon>
        <taxon>Gammaproteobacteria</taxon>
        <taxon>Alteromonadales</taxon>
        <taxon>Idiomarinaceae</taxon>
        <taxon>Pseudidiomarina</taxon>
    </lineage>
</organism>
<evidence type="ECO:0000259" key="2">
    <source>
        <dbReference type="PROSITE" id="PS50994"/>
    </source>
</evidence>
<dbReference type="InterPro" id="IPR036397">
    <property type="entry name" value="RNaseH_sf"/>
</dbReference>
<feature type="region of interest" description="Disordered" evidence="1">
    <location>
        <begin position="334"/>
        <end position="354"/>
    </location>
</feature>
<protein>
    <recommendedName>
        <fullName evidence="2">Integrase catalytic domain-containing protein</fullName>
    </recommendedName>
</protein>
<dbReference type="InterPro" id="IPR001584">
    <property type="entry name" value="Integrase_cat-core"/>
</dbReference>
<evidence type="ECO:0000313" key="4">
    <source>
        <dbReference type="Proteomes" id="UP000481517"/>
    </source>
</evidence>
<reference evidence="3 4" key="1">
    <citation type="submission" date="2020-02" db="EMBL/GenBank/DDBJ databases">
        <authorList>
            <person name="Rodrigo-Torres L."/>
            <person name="Arahal R. D."/>
            <person name="Lucena T."/>
        </authorList>
    </citation>
    <scope>NUCLEOTIDE SEQUENCE [LARGE SCALE GENOMIC DNA]</scope>
    <source>
        <strain evidence="3 4">CECT 9734</strain>
    </source>
</reference>
<dbReference type="PROSITE" id="PS50994">
    <property type="entry name" value="INTEGRASE"/>
    <property type="match status" value="1"/>
</dbReference>
<dbReference type="Proteomes" id="UP000481517">
    <property type="component" value="Unassembled WGS sequence"/>
</dbReference>
<dbReference type="AlphaFoldDB" id="A0A6S6WUQ7"/>
<feature type="domain" description="Integrase catalytic" evidence="2">
    <location>
        <begin position="135"/>
        <end position="301"/>
    </location>
</feature>
<dbReference type="InterPro" id="IPR012337">
    <property type="entry name" value="RNaseH-like_sf"/>
</dbReference>
<evidence type="ECO:0000256" key="1">
    <source>
        <dbReference type="SAM" id="MobiDB-lite"/>
    </source>
</evidence>
<dbReference type="InterPro" id="IPR050900">
    <property type="entry name" value="Transposase_IS3/IS150/IS904"/>
</dbReference>
<name>A0A6S6WUQ7_9GAMM</name>
<evidence type="ECO:0000313" key="3">
    <source>
        <dbReference type="EMBL" id="CAB0150936.1"/>
    </source>
</evidence>